<organism evidence="13 14">
    <name type="scientific">Varanus komodoensis</name>
    <name type="common">Komodo dragon</name>
    <dbReference type="NCBI Taxonomy" id="61221"/>
    <lineage>
        <taxon>Eukaryota</taxon>
        <taxon>Metazoa</taxon>
        <taxon>Chordata</taxon>
        <taxon>Craniata</taxon>
        <taxon>Vertebrata</taxon>
        <taxon>Euteleostomi</taxon>
        <taxon>Lepidosauria</taxon>
        <taxon>Squamata</taxon>
        <taxon>Bifurcata</taxon>
        <taxon>Unidentata</taxon>
        <taxon>Episquamata</taxon>
        <taxon>Toxicofera</taxon>
        <taxon>Anguimorpha</taxon>
        <taxon>Paleoanguimorpha</taxon>
        <taxon>Varanoidea</taxon>
        <taxon>Varanidae</taxon>
        <taxon>Varanus</taxon>
    </lineage>
</organism>
<dbReference type="GO" id="GO:0005886">
    <property type="term" value="C:plasma membrane"/>
    <property type="evidence" value="ECO:0007669"/>
    <property type="project" value="UniProtKB-SubCell"/>
</dbReference>
<keyword evidence="8 10" id="KW-0675">Receptor</keyword>
<keyword evidence="6 10" id="KW-0297">G-protein coupled receptor</keyword>
<dbReference type="PRINTS" id="PR00245">
    <property type="entry name" value="OLFACTORYR"/>
</dbReference>
<keyword evidence="9 10" id="KW-0807">Transducer</keyword>
<keyword evidence="14" id="KW-1185">Reference proteome</keyword>
<evidence type="ECO:0000256" key="9">
    <source>
        <dbReference type="ARBA" id="ARBA00023224"/>
    </source>
</evidence>
<dbReference type="InterPro" id="IPR000725">
    <property type="entry name" value="Olfact_rcpt"/>
</dbReference>
<evidence type="ECO:0000256" key="1">
    <source>
        <dbReference type="ARBA" id="ARBA00004651"/>
    </source>
</evidence>
<feature type="transmembrane region" description="Helical" evidence="11">
    <location>
        <begin position="240"/>
        <end position="256"/>
    </location>
</feature>
<name>A0A8D2IM42_VARKO</name>
<feature type="transmembrane region" description="Helical" evidence="11">
    <location>
        <begin position="143"/>
        <end position="161"/>
    </location>
</feature>
<evidence type="ECO:0000256" key="11">
    <source>
        <dbReference type="RuleBase" id="RU363047"/>
    </source>
</evidence>
<feature type="domain" description="G-protein coupled receptors family 1 profile" evidence="12">
    <location>
        <begin position="44"/>
        <end position="293"/>
    </location>
</feature>
<evidence type="ECO:0000256" key="10">
    <source>
        <dbReference type="RuleBase" id="RU000688"/>
    </source>
</evidence>
<comment type="subcellular location">
    <subcellularLocation>
        <location evidence="1 11">Cell membrane</location>
        <topology evidence="1 11">Multi-pass membrane protein</topology>
    </subcellularLocation>
</comment>
<evidence type="ECO:0000256" key="4">
    <source>
        <dbReference type="ARBA" id="ARBA00022725"/>
    </source>
</evidence>
<evidence type="ECO:0000313" key="13">
    <source>
        <dbReference type="Ensembl" id="ENSVKKP00000002384.1"/>
    </source>
</evidence>
<feature type="transmembrane region" description="Helical" evidence="11">
    <location>
        <begin position="28"/>
        <end position="50"/>
    </location>
</feature>
<dbReference type="PROSITE" id="PS00237">
    <property type="entry name" value="G_PROTEIN_RECEP_F1_1"/>
    <property type="match status" value="1"/>
</dbReference>
<evidence type="ECO:0000256" key="2">
    <source>
        <dbReference type="ARBA" id="ARBA00022475"/>
    </source>
</evidence>
<dbReference type="GO" id="GO:0004984">
    <property type="term" value="F:olfactory receptor activity"/>
    <property type="evidence" value="ECO:0007669"/>
    <property type="project" value="InterPro"/>
</dbReference>
<dbReference type="Gene3D" id="1.20.1070.10">
    <property type="entry name" value="Rhodopsin 7-helix transmembrane proteins"/>
    <property type="match status" value="1"/>
</dbReference>
<reference evidence="13" key="2">
    <citation type="submission" date="2025-09" db="UniProtKB">
        <authorList>
            <consortium name="Ensembl"/>
        </authorList>
    </citation>
    <scope>IDENTIFICATION</scope>
</reference>
<dbReference type="Proteomes" id="UP000694545">
    <property type="component" value="Unplaced"/>
</dbReference>
<evidence type="ECO:0000259" key="12">
    <source>
        <dbReference type="PROSITE" id="PS50262"/>
    </source>
</evidence>
<dbReference type="PANTHER" id="PTHR26452">
    <property type="entry name" value="OLFACTORY RECEPTOR"/>
    <property type="match status" value="1"/>
</dbReference>
<comment type="similarity">
    <text evidence="10">Belongs to the G-protein coupled receptor 1 family.</text>
</comment>
<dbReference type="Ensembl" id="ENSVKKT00000002457.1">
    <property type="protein sequence ID" value="ENSVKKP00000002384.1"/>
    <property type="gene ID" value="ENSVKKG00000001917.1"/>
</dbReference>
<keyword evidence="2 11" id="KW-1003">Cell membrane</keyword>
<reference evidence="13" key="1">
    <citation type="submission" date="2025-08" db="UniProtKB">
        <authorList>
            <consortium name="Ensembl"/>
        </authorList>
    </citation>
    <scope>IDENTIFICATION</scope>
</reference>
<keyword evidence="7 11" id="KW-0472">Membrane</keyword>
<gene>
    <name evidence="13" type="primary">LOC123033404</name>
</gene>
<dbReference type="SUPFAM" id="SSF81321">
    <property type="entry name" value="Family A G protein-coupled receptor-like"/>
    <property type="match status" value="1"/>
</dbReference>
<dbReference type="AlphaFoldDB" id="A0A8D2IM42"/>
<keyword evidence="11" id="KW-0716">Sensory transduction</keyword>
<evidence type="ECO:0000256" key="7">
    <source>
        <dbReference type="ARBA" id="ARBA00023136"/>
    </source>
</evidence>
<evidence type="ECO:0000256" key="3">
    <source>
        <dbReference type="ARBA" id="ARBA00022692"/>
    </source>
</evidence>
<dbReference type="Pfam" id="PF13853">
    <property type="entry name" value="7tm_4"/>
    <property type="match status" value="1"/>
</dbReference>
<evidence type="ECO:0000256" key="8">
    <source>
        <dbReference type="ARBA" id="ARBA00023170"/>
    </source>
</evidence>
<proteinExistence type="inferred from homology"/>
<dbReference type="CDD" id="cd15229">
    <property type="entry name" value="7tmA_OR8S1-like"/>
    <property type="match status" value="1"/>
</dbReference>
<dbReference type="OMA" id="AVRTNCH"/>
<feature type="transmembrane region" description="Helical" evidence="11">
    <location>
        <begin position="101"/>
        <end position="123"/>
    </location>
</feature>
<keyword evidence="4 11" id="KW-0552">Olfaction</keyword>
<evidence type="ECO:0000313" key="14">
    <source>
        <dbReference type="Proteomes" id="UP000694545"/>
    </source>
</evidence>
<dbReference type="FunFam" id="1.20.1070.10:FF:000015">
    <property type="entry name" value="Olfactory receptor"/>
    <property type="match status" value="1"/>
</dbReference>
<feature type="transmembrane region" description="Helical" evidence="11">
    <location>
        <begin position="62"/>
        <end position="81"/>
    </location>
</feature>
<dbReference type="InterPro" id="IPR000276">
    <property type="entry name" value="GPCR_Rhodpsn"/>
</dbReference>
<dbReference type="InterPro" id="IPR017452">
    <property type="entry name" value="GPCR_Rhodpsn_7TM"/>
</dbReference>
<accession>A0A8D2IM42</accession>
<dbReference type="PRINTS" id="PR00237">
    <property type="entry name" value="GPCRRHODOPSN"/>
</dbReference>
<keyword evidence="5 11" id="KW-1133">Transmembrane helix</keyword>
<sequence length="312" mass="35521">MEIENQTTMVTYFVFSGFFLSNDPQLQIFFFFSFFFIYLLTLVGNTMIILAVRTSPHLHSPMYFFLGHLSFLDMCFSSATAPKLLETIVTDQKTISFMGCFTQVFFILLSATSEVFLLSAMAYDRYSAICKPLHYVEMVNLPFCQKLVASAWAIGFFYALANTLLLFKLNFCGPNIIKHFSCELPSLLSLSCNEIFMNQMFFFISGSAVGLISLFLTVLSYIHIISTILKMSSPEGKHKAFSTCGSHLSVVVLFYGTGYFRYLRPNSTSSLLLDEIFSIQYSILTPLLNPIIYSLQNKEIKTAFRKILKLKF</sequence>
<dbReference type="GO" id="GO:0004930">
    <property type="term" value="F:G protein-coupled receptor activity"/>
    <property type="evidence" value="ECO:0007669"/>
    <property type="project" value="UniProtKB-KW"/>
</dbReference>
<dbReference type="InterPro" id="IPR050516">
    <property type="entry name" value="Olfactory_GPCR"/>
</dbReference>
<feature type="transmembrane region" description="Helical" evidence="11">
    <location>
        <begin position="200"/>
        <end position="228"/>
    </location>
</feature>
<dbReference type="PROSITE" id="PS50262">
    <property type="entry name" value="G_PROTEIN_RECEP_F1_2"/>
    <property type="match status" value="1"/>
</dbReference>
<protein>
    <recommendedName>
        <fullName evidence="11">Olfactory receptor</fullName>
    </recommendedName>
</protein>
<keyword evidence="3 10" id="KW-0812">Transmembrane</keyword>
<evidence type="ECO:0000256" key="5">
    <source>
        <dbReference type="ARBA" id="ARBA00022989"/>
    </source>
</evidence>
<evidence type="ECO:0000256" key="6">
    <source>
        <dbReference type="ARBA" id="ARBA00023040"/>
    </source>
</evidence>